<dbReference type="Proteomes" id="UP000288623">
    <property type="component" value="Unassembled WGS sequence"/>
</dbReference>
<dbReference type="GO" id="GO:0005737">
    <property type="term" value="C:cytoplasm"/>
    <property type="evidence" value="ECO:0007669"/>
    <property type="project" value="UniProtKB-SubCell"/>
</dbReference>
<dbReference type="PIRSF" id="PIRSF000105">
    <property type="entry name" value="HCDH"/>
    <property type="match status" value="1"/>
</dbReference>
<organism evidence="14 15">
    <name type="scientific">Candidatus Kurthia intestinigallinarum</name>
    <dbReference type="NCBI Taxonomy" id="1562256"/>
    <lineage>
        <taxon>Bacteria</taxon>
        <taxon>Bacillati</taxon>
        <taxon>Bacillota</taxon>
        <taxon>Bacilli</taxon>
        <taxon>Bacillales</taxon>
        <taxon>Caryophanaceae</taxon>
        <taxon>Kurthia</taxon>
    </lineage>
</organism>
<evidence type="ECO:0000256" key="10">
    <source>
        <dbReference type="ARBA" id="ARBA00042709"/>
    </source>
</evidence>
<dbReference type="EC" id="1.1.1.45" evidence="9"/>
<protein>
    <recommendedName>
        <fullName evidence="10">L-gulonate 3-dehydrogenase</fullName>
        <ecNumber evidence="9">1.1.1.45</ecNumber>
    </recommendedName>
    <alternativeName>
        <fullName evidence="10">L-gulonate 3-dehydrogenase</fullName>
    </alternativeName>
</protein>
<dbReference type="GO" id="GO:0050104">
    <property type="term" value="F:L-gulonate 3-dehydrogenase activity"/>
    <property type="evidence" value="ECO:0007669"/>
    <property type="project" value="UniProtKB-EC"/>
</dbReference>
<dbReference type="GO" id="GO:0019605">
    <property type="term" value="P:butyrate metabolic process"/>
    <property type="evidence" value="ECO:0007669"/>
    <property type="project" value="UniProtKB-UniPathway"/>
</dbReference>
<evidence type="ECO:0000256" key="4">
    <source>
        <dbReference type="ARBA" id="ARBA00011738"/>
    </source>
</evidence>
<dbReference type="InterPro" id="IPR036291">
    <property type="entry name" value="NAD(P)-bd_dom_sf"/>
</dbReference>
<evidence type="ECO:0000313" key="15">
    <source>
        <dbReference type="Proteomes" id="UP000288623"/>
    </source>
</evidence>
<dbReference type="OrthoDB" id="9815331at2"/>
<feature type="domain" description="3-hydroxyacyl-CoA dehydrogenase NAD binding" evidence="13">
    <location>
        <begin position="4"/>
        <end position="181"/>
    </location>
</feature>
<dbReference type="InterPro" id="IPR022694">
    <property type="entry name" value="3-OHacyl-CoA_DH"/>
</dbReference>
<dbReference type="SUPFAM" id="SSF51735">
    <property type="entry name" value="NAD(P)-binding Rossmann-fold domains"/>
    <property type="match status" value="1"/>
</dbReference>
<dbReference type="PANTHER" id="PTHR48075:SF1">
    <property type="entry name" value="LAMBDA-CRYSTALLIN HOMOLOG"/>
    <property type="match status" value="1"/>
</dbReference>
<dbReference type="AlphaFoldDB" id="A0A433RSZ5"/>
<keyword evidence="7" id="KW-0560">Oxidoreductase</keyword>
<feature type="domain" description="3-hydroxyacyl-CoA dehydrogenase C-terminal" evidence="12">
    <location>
        <begin position="185"/>
        <end position="283"/>
    </location>
</feature>
<keyword evidence="5" id="KW-0963">Cytoplasm</keyword>
<evidence type="ECO:0000256" key="9">
    <source>
        <dbReference type="ARBA" id="ARBA00038962"/>
    </source>
</evidence>
<evidence type="ECO:0000259" key="12">
    <source>
        <dbReference type="Pfam" id="PF00725"/>
    </source>
</evidence>
<dbReference type="Gene3D" id="1.10.1040.10">
    <property type="entry name" value="N-(1-d-carboxylethyl)-l-norvaline Dehydrogenase, domain 2"/>
    <property type="match status" value="1"/>
</dbReference>
<evidence type="ECO:0000256" key="8">
    <source>
        <dbReference type="ARBA" id="ARBA00023027"/>
    </source>
</evidence>
<comment type="pathway">
    <text evidence="2">Lipid metabolism; butanoate metabolism.</text>
</comment>
<dbReference type="Gene3D" id="3.40.50.720">
    <property type="entry name" value="NAD(P)-binding Rossmann-like Domain"/>
    <property type="match status" value="1"/>
</dbReference>
<dbReference type="PANTHER" id="PTHR48075">
    <property type="entry name" value="3-HYDROXYACYL-COA DEHYDROGENASE FAMILY PROTEIN"/>
    <property type="match status" value="1"/>
</dbReference>
<dbReference type="InterPro" id="IPR006176">
    <property type="entry name" value="3-OHacyl-CoA_DH_NAD-bd"/>
</dbReference>
<comment type="subcellular location">
    <subcellularLocation>
        <location evidence="1">Cytoplasm</location>
    </subcellularLocation>
</comment>
<dbReference type="GO" id="GO:0070403">
    <property type="term" value="F:NAD+ binding"/>
    <property type="evidence" value="ECO:0007669"/>
    <property type="project" value="InterPro"/>
</dbReference>
<dbReference type="SUPFAM" id="SSF48179">
    <property type="entry name" value="6-phosphogluconate dehydrogenase C-terminal domain-like"/>
    <property type="match status" value="1"/>
</dbReference>
<evidence type="ECO:0000256" key="11">
    <source>
        <dbReference type="PIRSR" id="PIRSR000105-1"/>
    </source>
</evidence>
<accession>A0A433RSZ5</accession>
<evidence type="ECO:0000256" key="1">
    <source>
        <dbReference type="ARBA" id="ARBA00004496"/>
    </source>
</evidence>
<dbReference type="InterPro" id="IPR013328">
    <property type="entry name" value="6PGD_dom2"/>
</dbReference>
<proteinExistence type="inferred from homology"/>
<evidence type="ECO:0000256" key="6">
    <source>
        <dbReference type="ARBA" id="ARBA00022553"/>
    </source>
</evidence>
<sequence length="313" mass="34470">MTEHVTVIGTGTMGHSIALAIAWAKQPVVLYGISAEELTRAQQGIVEKAERMVEEGLLQATSDITPLISYHDDLEQALADTTFIIEAIPEKLTMKHELYQKIESLVSSDVIIASNTSGLKPSDLALGSQHPERFIVTHFWNPAHLIPLVEIVPGAETVEATVLRTKEWIEGIDKKAIVVRQEVPGFIGNRLQFALFREAQALYDAGVATKEDIDAAVTYSIGRRLPITGPLMSADFGGLDIFKDISDYLFDDLSTLKAAGAGLNELVSYGHVGVRSGRGYYEWNEAEMNDVATKREKLLMRFLLEDRNDKGDA</sequence>
<dbReference type="UniPathway" id="UPA00863"/>
<evidence type="ECO:0000256" key="2">
    <source>
        <dbReference type="ARBA" id="ARBA00005086"/>
    </source>
</evidence>
<evidence type="ECO:0000256" key="7">
    <source>
        <dbReference type="ARBA" id="ARBA00023002"/>
    </source>
</evidence>
<gene>
    <name evidence="14" type="ORF">QI30_09985</name>
</gene>
<keyword evidence="6" id="KW-0597">Phosphoprotein</keyword>
<keyword evidence="15" id="KW-1185">Reference proteome</keyword>
<dbReference type="Pfam" id="PF00725">
    <property type="entry name" value="3HCDH"/>
    <property type="match status" value="1"/>
</dbReference>
<keyword evidence="8" id="KW-0520">NAD</keyword>
<reference evidence="14 15" key="1">
    <citation type="submission" date="2014-11" db="EMBL/GenBank/DDBJ databases">
        <title>Genome sequence and analysis of novel Kurthia sp.</title>
        <authorList>
            <person name="Lawson J.N."/>
            <person name="Gonzalez J.E."/>
            <person name="Rinauldi L."/>
            <person name="Xuan Z."/>
            <person name="Firman A."/>
            <person name="Shaddox L."/>
            <person name="Trudeau A."/>
            <person name="Shah S."/>
            <person name="Reiman D."/>
        </authorList>
    </citation>
    <scope>NUCLEOTIDE SEQUENCE [LARGE SCALE GENOMIC DNA]</scope>
    <source>
        <strain evidence="14 15">3B1D</strain>
    </source>
</reference>
<feature type="site" description="Important for catalytic activity" evidence="11">
    <location>
        <position position="138"/>
    </location>
</feature>
<evidence type="ECO:0000256" key="3">
    <source>
        <dbReference type="ARBA" id="ARBA00009463"/>
    </source>
</evidence>
<dbReference type="Pfam" id="PF02737">
    <property type="entry name" value="3HCDH_N"/>
    <property type="match status" value="1"/>
</dbReference>
<evidence type="ECO:0000313" key="14">
    <source>
        <dbReference type="EMBL" id="RUS55266.1"/>
    </source>
</evidence>
<dbReference type="InterPro" id="IPR006108">
    <property type="entry name" value="3HC_DH_C"/>
</dbReference>
<dbReference type="RefSeq" id="WP_126990712.1">
    <property type="nucleotide sequence ID" value="NZ_JTFC01000031.1"/>
</dbReference>
<evidence type="ECO:0000256" key="5">
    <source>
        <dbReference type="ARBA" id="ARBA00022490"/>
    </source>
</evidence>
<comment type="subunit">
    <text evidence="4">Homodimer.</text>
</comment>
<comment type="similarity">
    <text evidence="3">Belongs to the 3-hydroxyacyl-CoA dehydrogenase family.</text>
</comment>
<dbReference type="PROSITE" id="PS00067">
    <property type="entry name" value="3HCDH"/>
    <property type="match status" value="1"/>
</dbReference>
<dbReference type="EMBL" id="JTFC01000031">
    <property type="protein sequence ID" value="RUS55266.1"/>
    <property type="molecule type" value="Genomic_DNA"/>
</dbReference>
<name>A0A433RSZ5_9BACL</name>
<comment type="caution">
    <text evidence="14">The sequence shown here is derived from an EMBL/GenBank/DDBJ whole genome shotgun (WGS) entry which is preliminary data.</text>
</comment>
<dbReference type="InterPro" id="IPR008927">
    <property type="entry name" value="6-PGluconate_DH-like_C_sf"/>
</dbReference>
<dbReference type="InterPro" id="IPR006180">
    <property type="entry name" value="3-OHacyl-CoA_DH_CS"/>
</dbReference>
<evidence type="ECO:0000259" key="13">
    <source>
        <dbReference type="Pfam" id="PF02737"/>
    </source>
</evidence>